<organism>
    <name type="scientific">Pyricularia oryzae (strain P131)</name>
    <name type="common">Rice blast fungus</name>
    <name type="synonym">Magnaporthe oryzae</name>
    <dbReference type="NCBI Taxonomy" id="1143193"/>
    <lineage>
        <taxon>Eukaryota</taxon>
        <taxon>Fungi</taxon>
        <taxon>Dikarya</taxon>
        <taxon>Ascomycota</taxon>
        <taxon>Pezizomycotina</taxon>
        <taxon>Sordariomycetes</taxon>
        <taxon>Sordariomycetidae</taxon>
        <taxon>Magnaporthales</taxon>
        <taxon>Pyriculariaceae</taxon>
        <taxon>Pyricularia</taxon>
    </lineage>
</organism>
<sequence length="213" mass="24522">MPARIWRHGIHIFCHRGSQRGRGRALEIFFKEVHHFVESTGTIILSRLGDLNILSYAIVKLKFLLAMADLKGPGGGEPIMPAMSHLEASFPWNLLYSCLNPFAARFKNPGKYETCEFPRTAERRPLPEDWAMRGLVWAQMAFPDDYFTVNESIEEDKRTFETSSMGEQRRERCLWLAYQITQVGTSEDTDNKGKEGFWITYDLDTKKILPATK</sequence>
<dbReference type="SUPFAM" id="SSF48452">
    <property type="entry name" value="TPR-like"/>
    <property type="match status" value="1"/>
</dbReference>
<protein>
    <submittedName>
        <fullName evidence="1">Uncharacterized protein</fullName>
    </submittedName>
</protein>
<dbReference type="EMBL" id="JH794241">
    <property type="protein sequence ID" value="ELQ58964.1"/>
    <property type="molecule type" value="Genomic_DNA"/>
</dbReference>
<evidence type="ECO:0000313" key="1">
    <source>
        <dbReference type="EMBL" id="ELQ58964.1"/>
    </source>
</evidence>
<gene>
    <name evidence="1" type="ORF">OOW_P131scaffold01432g1</name>
</gene>
<name>L7ITT3_PYRO1</name>
<proteinExistence type="predicted"/>
<accession>L7ITT3</accession>
<dbReference type="InterPro" id="IPR011990">
    <property type="entry name" value="TPR-like_helical_dom_sf"/>
</dbReference>
<dbReference type="AlphaFoldDB" id="L7ITT3"/>
<reference evidence="1" key="1">
    <citation type="journal article" date="2012" name="PLoS Genet.">
        <title>Comparative analysis of the genomes of two field isolates of the rice blast fungus Magnaporthe oryzae.</title>
        <authorList>
            <person name="Xue M."/>
            <person name="Yang J."/>
            <person name="Li Z."/>
            <person name="Hu S."/>
            <person name="Yao N."/>
            <person name="Dean R.A."/>
            <person name="Zhao W."/>
            <person name="Shen M."/>
            <person name="Zhang H."/>
            <person name="Li C."/>
            <person name="Liu L."/>
            <person name="Cao L."/>
            <person name="Xu X."/>
            <person name="Xing Y."/>
            <person name="Hsiang T."/>
            <person name="Zhang Z."/>
            <person name="Xu J.R."/>
            <person name="Peng Y.L."/>
        </authorList>
    </citation>
    <scope>NUCLEOTIDE SEQUENCE [LARGE SCALE GENOMIC DNA]</scope>
    <source>
        <strain evidence="1">P131</strain>
    </source>
</reference>